<dbReference type="InterPro" id="IPR033469">
    <property type="entry name" value="CYTH-like_dom_sf"/>
</dbReference>
<dbReference type="Pfam" id="PF01928">
    <property type="entry name" value="CYTH"/>
    <property type="match status" value="1"/>
</dbReference>
<gene>
    <name evidence="2" type="ORF">LEA_10913</name>
</gene>
<proteinExistence type="predicted"/>
<protein>
    <submittedName>
        <fullName evidence="2">Adenylate cyclase</fullName>
    </submittedName>
</protein>
<evidence type="ECO:0000313" key="2">
    <source>
        <dbReference type="EMBL" id="EKC64255.1"/>
    </source>
</evidence>
<dbReference type="SUPFAM" id="SSF55154">
    <property type="entry name" value="CYTH-like phosphatases"/>
    <property type="match status" value="1"/>
</dbReference>
<organism evidence="2">
    <name type="scientific">human gut metagenome</name>
    <dbReference type="NCBI Taxonomy" id="408170"/>
    <lineage>
        <taxon>unclassified sequences</taxon>
        <taxon>metagenomes</taxon>
        <taxon>organismal metagenomes</taxon>
    </lineage>
</organism>
<dbReference type="PROSITE" id="PS51707">
    <property type="entry name" value="CYTH"/>
    <property type="match status" value="1"/>
</dbReference>
<sequence>MEIEKKFLVSDIPDLSQAVKVFEIEQGYLCSEPTVRIRRKNNDYILTYKNRIAVDDEALNVSDEREMPLTKDSFFHLKQKC</sequence>
<dbReference type="EMBL" id="AJWY01007351">
    <property type="protein sequence ID" value="EKC64255.1"/>
    <property type="molecule type" value="Genomic_DNA"/>
</dbReference>
<feature type="non-terminal residue" evidence="2">
    <location>
        <position position="81"/>
    </location>
</feature>
<feature type="domain" description="CYTH" evidence="1">
    <location>
        <begin position="1"/>
        <end position="81"/>
    </location>
</feature>
<dbReference type="AlphaFoldDB" id="K1TCQ5"/>
<accession>K1TCQ5</accession>
<evidence type="ECO:0000259" key="1">
    <source>
        <dbReference type="PROSITE" id="PS51707"/>
    </source>
</evidence>
<comment type="caution">
    <text evidence="2">The sequence shown here is derived from an EMBL/GenBank/DDBJ whole genome shotgun (WGS) entry which is preliminary data.</text>
</comment>
<reference evidence="2" key="1">
    <citation type="journal article" date="2013" name="Environ. Microbiol.">
        <title>Microbiota from the distal guts of lean and obese adolescents exhibit partial functional redundancy besides clear differences in community structure.</title>
        <authorList>
            <person name="Ferrer M."/>
            <person name="Ruiz A."/>
            <person name="Lanza F."/>
            <person name="Haange S.B."/>
            <person name="Oberbach A."/>
            <person name="Till H."/>
            <person name="Bargiela R."/>
            <person name="Campoy C."/>
            <person name="Segura M.T."/>
            <person name="Richter M."/>
            <person name="von Bergen M."/>
            <person name="Seifert J."/>
            <person name="Suarez A."/>
        </authorList>
    </citation>
    <scope>NUCLEOTIDE SEQUENCE</scope>
</reference>
<dbReference type="Gene3D" id="2.40.320.10">
    <property type="entry name" value="Hypothetical Protein Pfu-838710-001"/>
    <property type="match status" value="1"/>
</dbReference>
<dbReference type="InterPro" id="IPR023577">
    <property type="entry name" value="CYTH_domain"/>
</dbReference>
<name>K1TCQ5_9ZZZZ</name>